<feature type="compositionally biased region" description="Pro residues" evidence="26">
    <location>
        <begin position="857"/>
        <end position="881"/>
    </location>
</feature>
<evidence type="ECO:0000256" key="3">
    <source>
        <dbReference type="ARBA" id="ARBA00004177"/>
    </source>
</evidence>
<keyword evidence="30" id="KW-1185">Reference proteome</keyword>
<keyword evidence="18" id="KW-0175">Coiled coil</keyword>
<evidence type="ECO:0000256" key="15">
    <source>
        <dbReference type="ARBA" id="ARBA00022803"/>
    </source>
</evidence>
<comment type="function">
    <text evidence="24">Plays a role in sorting of endocytic ubiquitinated cargos into multivesicular bodies (MVBs) via its interaction with the ESCRT-I complex (endosomal sorting complex required for transport I), and possibly also other ESCRT complexes. May act as a negative regulator of Ras-mediated mitogenic activity. Plays a role in ciliogenesis.</text>
</comment>
<feature type="compositionally biased region" description="Low complexity" evidence="26">
    <location>
        <begin position="1524"/>
        <end position="1536"/>
    </location>
</feature>
<dbReference type="GO" id="GO:0005634">
    <property type="term" value="C:nucleus"/>
    <property type="evidence" value="ECO:0007669"/>
    <property type="project" value="UniProtKB-SubCell"/>
</dbReference>
<dbReference type="InterPro" id="IPR029021">
    <property type="entry name" value="Prot-tyrosine_phosphatase-like"/>
</dbReference>
<feature type="region of interest" description="Disordered" evidence="26">
    <location>
        <begin position="1464"/>
        <end position="1536"/>
    </location>
</feature>
<feature type="compositionally biased region" description="Polar residues" evidence="26">
    <location>
        <begin position="845"/>
        <end position="854"/>
    </location>
</feature>
<keyword evidence="14" id="KW-0378">Hydrolase</keyword>
<keyword evidence="17" id="KW-0653">Protein transport</keyword>
<evidence type="ECO:0000256" key="12">
    <source>
        <dbReference type="ARBA" id="ARBA00022753"/>
    </source>
</evidence>
<keyword evidence="23" id="KW-0968">Cytoplasmic vesicle</keyword>
<evidence type="ECO:0000256" key="26">
    <source>
        <dbReference type="SAM" id="MobiDB-lite"/>
    </source>
</evidence>
<evidence type="ECO:0000256" key="14">
    <source>
        <dbReference type="ARBA" id="ARBA00022801"/>
    </source>
</evidence>
<dbReference type="CDD" id="cd09234">
    <property type="entry name" value="V_HD-PTP_like"/>
    <property type="match status" value="1"/>
</dbReference>
<dbReference type="InterPro" id="IPR000387">
    <property type="entry name" value="Tyr_Pase_dom"/>
</dbReference>
<keyword evidence="15" id="KW-0802">TPR repeat</keyword>
<keyword evidence="22" id="KW-0966">Cell projection</keyword>
<evidence type="ECO:0000256" key="10">
    <source>
        <dbReference type="ARBA" id="ARBA00022553"/>
    </source>
</evidence>
<keyword evidence="11" id="KW-0677">Repeat</keyword>
<dbReference type="PROSITE" id="PS50055">
    <property type="entry name" value="TYR_PHOSPHATASE_PTP"/>
    <property type="match status" value="1"/>
</dbReference>
<evidence type="ECO:0000256" key="19">
    <source>
        <dbReference type="ARBA" id="ARBA00023069"/>
    </source>
</evidence>
<dbReference type="CTD" id="25930"/>
<dbReference type="InterPro" id="IPR004328">
    <property type="entry name" value="BRO1_dom"/>
</dbReference>
<keyword evidence="13" id="KW-0970">Cilium biogenesis/degradation</keyword>
<name>A0A9W2WBA3_PHYMC</name>
<keyword evidence="16" id="KW-0904">Protein phosphatase</keyword>
<dbReference type="RefSeq" id="XP_054936155.1">
    <property type="nucleotide sequence ID" value="XM_055080180.1"/>
</dbReference>
<dbReference type="SMART" id="SM01041">
    <property type="entry name" value="BRO1"/>
    <property type="match status" value="1"/>
</dbReference>
<reference evidence="31" key="1">
    <citation type="submission" date="2025-08" db="UniProtKB">
        <authorList>
            <consortium name="RefSeq"/>
        </authorList>
    </citation>
    <scope>IDENTIFICATION</scope>
    <source>
        <tissue evidence="31">Muscle</tissue>
    </source>
</reference>
<evidence type="ECO:0000256" key="13">
    <source>
        <dbReference type="ARBA" id="ARBA00022794"/>
    </source>
</evidence>
<organism evidence="30 31">
    <name type="scientific">Physeter macrocephalus</name>
    <name type="common">Sperm whale</name>
    <name type="synonym">Physeter catodon</name>
    <dbReference type="NCBI Taxonomy" id="9755"/>
    <lineage>
        <taxon>Eukaryota</taxon>
        <taxon>Metazoa</taxon>
        <taxon>Chordata</taxon>
        <taxon>Craniata</taxon>
        <taxon>Vertebrata</taxon>
        <taxon>Euteleostomi</taxon>
        <taxon>Mammalia</taxon>
        <taxon>Eutheria</taxon>
        <taxon>Laurasiatheria</taxon>
        <taxon>Artiodactyla</taxon>
        <taxon>Whippomorpha</taxon>
        <taxon>Cetacea</taxon>
        <taxon>Odontoceti</taxon>
        <taxon>Physeteridae</taxon>
        <taxon>Physeter</taxon>
    </lineage>
</organism>
<feature type="compositionally biased region" description="Polar residues" evidence="26">
    <location>
        <begin position="1427"/>
        <end position="1442"/>
    </location>
</feature>
<evidence type="ECO:0000256" key="25">
    <source>
        <dbReference type="ARBA" id="ARBA00072472"/>
    </source>
</evidence>
<evidence type="ECO:0000256" key="1">
    <source>
        <dbReference type="ARBA" id="ARBA00004120"/>
    </source>
</evidence>
<proteinExistence type="inferred from homology"/>
<dbReference type="PRINTS" id="PR00700">
    <property type="entry name" value="PRTYPHPHTASE"/>
</dbReference>
<dbReference type="GO" id="GO:0005768">
    <property type="term" value="C:endosome"/>
    <property type="evidence" value="ECO:0007669"/>
    <property type="project" value="UniProtKB-SubCell"/>
</dbReference>
<evidence type="ECO:0000256" key="11">
    <source>
        <dbReference type="ARBA" id="ARBA00022737"/>
    </source>
</evidence>
<dbReference type="GO" id="GO:0032456">
    <property type="term" value="P:endocytic recycling"/>
    <property type="evidence" value="ECO:0007669"/>
    <property type="project" value="TreeGrafter"/>
</dbReference>
<keyword evidence="19" id="KW-0969">Cilium</keyword>
<evidence type="ECO:0000313" key="30">
    <source>
        <dbReference type="Proteomes" id="UP000248484"/>
    </source>
</evidence>
<feature type="domain" description="Tyrosine-protein phosphatase" evidence="27">
    <location>
        <begin position="1177"/>
        <end position="1409"/>
    </location>
</feature>
<dbReference type="FunFam" id="3.90.190.10:FF:000061">
    <property type="entry name" value="tyrosine-protein phosphatase non-receptor type 23 isoform X1"/>
    <property type="match status" value="1"/>
</dbReference>
<dbReference type="CDD" id="cd14539">
    <property type="entry name" value="PTP-N23"/>
    <property type="match status" value="1"/>
</dbReference>
<dbReference type="InterPro" id="IPR038499">
    <property type="entry name" value="BRO1_sf"/>
</dbReference>
<dbReference type="PANTHER" id="PTHR23030:SF30">
    <property type="entry name" value="TYROSINE-PROTEIN PHOSPHATASE NON-RECEPTOR TYPE 23"/>
    <property type="match status" value="1"/>
</dbReference>
<keyword evidence="12" id="KW-0967">Endosome</keyword>
<feature type="compositionally biased region" description="Basic and acidic residues" evidence="26">
    <location>
        <begin position="666"/>
        <end position="679"/>
    </location>
</feature>
<keyword evidence="10" id="KW-0597">Phosphoprotein</keyword>
<keyword evidence="20" id="KW-0206">Cytoskeleton</keyword>
<comment type="similarity">
    <text evidence="5">Belongs to the protein-tyrosine phosphatase family. Non-receptor class subfamily.</text>
</comment>
<evidence type="ECO:0000256" key="4">
    <source>
        <dbReference type="ARBA" id="ARBA00004541"/>
    </source>
</evidence>
<feature type="region of interest" description="Disordered" evidence="26">
    <location>
        <begin position="666"/>
        <end position="749"/>
    </location>
</feature>
<dbReference type="PROSITE" id="PS00383">
    <property type="entry name" value="TYR_PHOSPHATASE_1"/>
    <property type="match status" value="1"/>
</dbReference>
<dbReference type="Gene3D" id="3.90.190.10">
    <property type="entry name" value="Protein tyrosine phosphatase superfamily"/>
    <property type="match status" value="1"/>
</dbReference>
<dbReference type="GO" id="GO:0004725">
    <property type="term" value="F:protein tyrosine phosphatase activity"/>
    <property type="evidence" value="ECO:0007669"/>
    <property type="project" value="UniProtKB-EC"/>
</dbReference>
<sequence length="1593" mass="173698">MEAVPRMPMIWLDLKEAGDFHFQPAVKKFVQKNYGENPEAYNEELKKLELLRQNAVRVPRDFEGCSVLRKYLGQLHYLQSRVPMGSGQEAAVSVTWTEIFSGKSVSHEDIKYEQACILYNLGALHSMLGAMDKRMSEEGMKVSCTHFQCAAGAFAYLREHFPHAYSVDMSRQILTLNVNLMLGQAQECLLEKSMLDNRKSFLVARISAQVVDYYKEACRALENPDTASLLGRIQKDWKKLVQMKIYYFAAVAHLHMGKQAEEQQKFGERVAYFQSALDKLNEAIKLAKGQPDTVQDALRFTMDVIGGKYNSAKKDNDFIYHEAVPALDTLQPVKGAPLVKPLPVNPTDPAVTGPDIFTKLVPMAAHEASSLYSEEKAKLLREMMAKIEDKNEVLDQFMDSMQLDPETVDNLDAYSHIPPQLMEKCAALSVRPDTVRNLVQSMQVLSGVFTDVEASLKDIRDLLEEDELLEQKMQEAVSQAGASTAVSKAELAEVRREWAKYMEVHEKASFTNSELHRAMNLHVGNLRLLSGPLDQVRAALPTPALTPGGEALSVCPPPPNTLPQKLFEEQLKKYDQLRVYLEQNLAAQDNILRALTEANVQYASVRRVLSELDQKWNSTLQTLVASYEAYEDLMKKSQEGKDFYADLESKVAALLERAQSTCQAREAARQQLLDRELKKKPPPRPTAPKPLLPRREEGEAAEAGDLPEELRSLPPDTYLGAAAPLHFPPGPFPSSAGPGPHYLSGTLPPGTYSGPAQLLQPRAPQALGHPVVAMAPGPALYTAGAYTPELGLVPRSSPQHGMVSSPYGGVGRTPQAAGLPSAPPPQFSGPELAVGIRPATTTVDSVQAPISSHTAPRPNPAPAPPRPRFPGPPPQPLPVPYTYPMGAKPPLAAPPAQHHFSPGMPTGFSAPRTGPQPHPTRAVFGPQPPQQPLPLQHPHLFPPQAPGLVLPQTPYPFAPQPGVLGQPPPTLHTQLYPGPSQDPLPPHSGALPFPSPGPPQPPHPTLAYGPAPSPRPLGPQAPPLSIRGPPPASQPTPTPHLVPSPAPSPGPGPVPPRPPAAEPAVCLRRGAASADLLSSSPESQHGGAQPPGGGQPLLQPTKVDAAEGRRPQALRLIEQDPYEHPERLQQLQQELEAFRGQLGDAGALDAVWRELQDAQEHDARGRSIAIARCYSLKNRHQDVMPYDSNRVVLRSGKDDYINASRVEGLSPYCPPLVATQAPLPGTAADFWLMVHEQKVSVIVMLVSEAEMEKQKVARYFPTERGQPMVHGALSLALSSVRTTETHVERVLSLQFRDQSLKRSLVHLHFPTWPELGLPDSPSNLLHFIQEVHAHYLHQRPLHTPVVVHCSSGVGRTGAFALLYAAVQEVEAGSGIPELPQLVRRMRQQRKHMLQEKLHLRFCHEAVVKHVEQVLQRHGVPLPYKPSAGTSVTQKNHLPQDSQDLVLGGDVPISSIQATIAKLSIRPPGGLDSPAAGLPGPVEPPGLPPPSLPESIQLPSSSPPPLSSPLPEVPPPEEEQPVPEVPSLGPPSSSLELLASLTPEAFSLDSSLRGKQRMSKQNFLQAHNGQGLRAARPTDDPLSLLDPLWTLNKT</sequence>
<dbReference type="Gene3D" id="1.20.140.50">
    <property type="entry name" value="alix/aip1 like domains"/>
    <property type="match status" value="2"/>
</dbReference>
<feature type="compositionally biased region" description="Pro residues" evidence="26">
    <location>
        <begin position="993"/>
        <end position="1004"/>
    </location>
</feature>
<dbReference type="SUPFAM" id="SSF52799">
    <property type="entry name" value="(Phosphotyrosine protein) phosphatases II"/>
    <property type="match status" value="1"/>
</dbReference>
<evidence type="ECO:0000259" key="27">
    <source>
        <dbReference type="PROSITE" id="PS50055"/>
    </source>
</evidence>
<dbReference type="CDD" id="cd09239">
    <property type="entry name" value="BRO1_HD-PTP_like"/>
    <property type="match status" value="1"/>
</dbReference>
<dbReference type="PANTHER" id="PTHR23030">
    <property type="entry name" value="PCD6 INTERACTING PROTEIN-RELATED"/>
    <property type="match status" value="1"/>
</dbReference>
<dbReference type="Pfam" id="PF00102">
    <property type="entry name" value="Y_phosphatase"/>
    <property type="match status" value="1"/>
</dbReference>
<dbReference type="Gene3D" id="1.25.40.280">
    <property type="entry name" value="alix/aip1 like domains"/>
    <property type="match status" value="1"/>
</dbReference>
<dbReference type="SMART" id="SM00194">
    <property type="entry name" value="PTPc"/>
    <property type="match status" value="1"/>
</dbReference>
<dbReference type="InterPro" id="IPR003595">
    <property type="entry name" value="Tyr_Pase_cat"/>
</dbReference>
<dbReference type="FunFam" id="1.25.40.280:FF:000002">
    <property type="entry name" value="Tyrosine-protein phosphatase non-receptor type 23"/>
    <property type="match status" value="1"/>
</dbReference>
<dbReference type="PROSITE" id="PS51180">
    <property type="entry name" value="BRO1"/>
    <property type="match status" value="1"/>
</dbReference>
<gene>
    <name evidence="31" type="primary">PTPN23</name>
</gene>
<feature type="region of interest" description="Disordered" evidence="26">
    <location>
        <begin position="1074"/>
        <end position="1100"/>
    </location>
</feature>
<dbReference type="InterPro" id="IPR016130">
    <property type="entry name" value="Tyr_Pase_AS"/>
</dbReference>
<evidence type="ECO:0000256" key="7">
    <source>
        <dbReference type="ARBA" id="ARBA00022448"/>
    </source>
</evidence>
<dbReference type="Proteomes" id="UP000248484">
    <property type="component" value="Chromosome 18"/>
</dbReference>
<keyword evidence="21" id="KW-0539">Nucleus</keyword>
<feature type="region of interest" description="Disordered" evidence="26">
    <location>
        <begin position="845"/>
        <end position="1062"/>
    </location>
</feature>
<keyword evidence="9" id="KW-0963">Cytoplasm</keyword>
<evidence type="ECO:0000256" key="5">
    <source>
        <dbReference type="ARBA" id="ARBA00009649"/>
    </source>
</evidence>
<dbReference type="EC" id="3.1.3.48" evidence="6"/>
<evidence type="ECO:0000313" key="31">
    <source>
        <dbReference type="RefSeq" id="XP_054936155.1"/>
    </source>
</evidence>
<evidence type="ECO:0000256" key="16">
    <source>
        <dbReference type="ARBA" id="ARBA00022912"/>
    </source>
</evidence>
<feature type="compositionally biased region" description="Pro residues" evidence="26">
    <location>
        <begin position="1480"/>
        <end position="1491"/>
    </location>
</feature>
<evidence type="ECO:0000256" key="20">
    <source>
        <dbReference type="ARBA" id="ARBA00023212"/>
    </source>
</evidence>
<protein>
    <recommendedName>
        <fullName evidence="25">Tyrosine-protein phosphatase non-receptor type 23</fullName>
        <ecNumber evidence="6">3.1.3.48</ecNumber>
    </recommendedName>
</protein>
<evidence type="ECO:0000256" key="21">
    <source>
        <dbReference type="ARBA" id="ARBA00023242"/>
    </source>
</evidence>
<dbReference type="GO" id="GO:0043328">
    <property type="term" value="P:protein transport to vacuole involved in ubiquitin-dependent protein catabolic process via the multivesicular body sorting pathway"/>
    <property type="evidence" value="ECO:0007669"/>
    <property type="project" value="TreeGrafter"/>
</dbReference>
<evidence type="ECO:0000256" key="18">
    <source>
        <dbReference type="ARBA" id="ARBA00023054"/>
    </source>
</evidence>
<dbReference type="PROSITE" id="PS50056">
    <property type="entry name" value="TYR_PHOSPHATASE_2"/>
    <property type="match status" value="1"/>
</dbReference>
<dbReference type="GeneID" id="102989133"/>
<evidence type="ECO:0000256" key="6">
    <source>
        <dbReference type="ARBA" id="ARBA00013064"/>
    </source>
</evidence>
<evidence type="ECO:0000256" key="24">
    <source>
        <dbReference type="ARBA" id="ARBA00055066"/>
    </source>
</evidence>
<dbReference type="InterPro" id="IPR025304">
    <property type="entry name" value="ALIX_V_dom"/>
</dbReference>
<evidence type="ECO:0000259" key="28">
    <source>
        <dbReference type="PROSITE" id="PS50056"/>
    </source>
</evidence>
<evidence type="ECO:0000256" key="23">
    <source>
        <dbReference type="ARBA" id="ARBA00023329"/>
    </source>
</evidence>
<feature type="compositionally biased region" description="Pro residues" evidence="26">
    <location>
        <begin position="1500"/>
        <end position="1513"/>
    </location>
</feature>
<evidence type="ECO:0000256" key="17">
    <source>
        <dbReference type="ARBA" id="ARBA00022927"/>
    </source>
</evidence>
<feature type="domain" description="Tyrosine specific protein phosphatases" evidence="28">
    <location>
        <begin position="1322"/>
        <end position="1400"/>
    </location>
</feature>
<keyword evidence="8" id="KW-0488">Methylation</keyword>
<dbReference type="GO" id="GO:0030030">
    <property type="term" value="P:cell projection organization"/>
    <property type="evidence" value="ECO:0007669"/>
    <property type="project" value="UniProtKB-KW"/>
</dbReference>
<dbReference type="InterPro" id="IPR000242">
    <property type="entry name" value="PTP_cat"/>
</dbReference>
<dbReference type="GO" id="GO:0045022">
    <property type="term" value="P:early endosome to late endosome transport"/>
    <property type="evidence" value="ECO:0007669"/>
    <property type="project" value="TreeGrafter"/>
</dbReference>
<evidence type="ECO:0000256" key="9">
    <source>
        <dbReference type="ARBA" id="ARBA00022490"/>
    </source>
</evidence>
<feature type="region of interest" description="Disordered" evidence="26">
    <location>
        <begin position="806"/>
        <end position="832"/>
    </location>
</feature>
<evidence type="ECO:0000259" key="29">
    <source>
        <dbReference type="PROSITE" id="PS51180"/>
    </source>
</evidence>
<accession>A0A9W2WBA3</accession>
<feature type="domain" description="BRO1" evidence="29">
    <location>
        <begin position="8"/>
        <end position="394"/>
    </location>
</feature>
<keyword evidence="7" id="KW-0813">Transport</keyword>
<dbReference type="Pfam" id="PF03097">
    <property type="entry name" value="BRO1"/>
    <property type="match status" value="1"/>
</dbReference>
<evidence type="ECO:0000256" key="8">
    <source>
        <dbReference type="ARBA" id="ARBA00022481"/>
    </source>
</evidence>
<feature type="compositionally biased region" description="Pro residues" evidence="26">
    <location>
        <begin position="1011"/>
        <end position="1061"/>
    </location>
</feature>
<dbReference type="SMART" id="SM00404">
    <property type="entry name" value="PTPc_motif"/>
    <property type="match status" value="1"/>
</dbReference>
<dbReference type="Pfam" id="PF13949">
    <property type="entry name" value="ALIX_LYPXL_bnd"/>
    <property type="match status" value="2"/>
</dbReference>
<evidence type="ECO:0000256" key="22">
    <source>
        <dbReference type="ARBA" id="ARBA00023273"/>
    </source>
</evidence>
<comment type="subcellular location">
    <subcellularLocation>
        <location evidence="1">Cytoplasm</location>
        <location evidence="1">Cytoskeleton</location>
        <location evidence="1">Cilium basal body</location>
    </subcellularLocation>
    <subcellularLocation>
        <location evidence="4">Cytoplasmic vesicle</location>
    </subcellularLocation>
    <subcellularLocation>
        <location evidence="3">Endosome</location>
    </subcellularLocation>
    <subcellularLocation>
        <location evidence="2">Nucleus</location>
    </subcellularLocation>
</comment>
<feature type="region of interest" description="Disordered" evidence="26">
    <location>
        <begin position="1424"/>
        <end position="1445"/>
    </location>
</feature>
<evidence type="ECO:0000256" key="2">
    <source>
        <dbReference type="ARBA" id="ARBA00004123"/>
    </source>
</evidence>